<keyword evidence="2" id="KW-1185">Reference proteome</keyword>
<reference evidence="1 2" key="1">
    <citation type="submission" date="2022-06" db="EMBL/GenBank/DDBJ databases">
        <title>Actinoplanes abujensis sp. nov., isolated from Nigerian arid soil.</title>
        <authorList>
            <person name="Ding P."/>
        </authorList>
    </citation>
    <scope>NUCLEOTIDE SEQUENCE [LARGE SCALE GENOMIC DNA]</scope>
    <source>
        <strain evidence="2">TRM88002</strain>
    </source>
</reference>
<gene>
    <name evidence="1" type="ORF">LXN57_42580</name>
</gene>
<sequence length="112" mass="11872">MTGPHRIAADLDEINGGPFGPFYAISQANKDQLDRDLLLYDSSTDARGEFDEAVLRGLVPSQKFLAVVVGGLVDLAEGRGDSVDRMGGILRDAGDVTDSLAQQMPGEGPRPT</sequence>
<accession>A0ABT0YEK6</accession>
<organism evidence="1 2">
    <name type="scientific">Paractinoplanes hotanensis</name>
    <dbReference type="NCBI Taxonomy" id="2906497"/>
    <lineage>
        <taxon>Bacteria</taxon>
        <taxon>Bacillati</taxon>
        <taxon>Actinomycetota</taxon>
        <taxon>Actinomycetes</taxon>
        <taxon>Micromonosporales</taxon>
        <taxon>Micromonosporaceae</taxon>
        <taxon>Paractinoplanes</taxon>
    </lineage>
</organism>
<protein>
    <submittedName>
        <fullName evidence="1">Uncharacterized protein</fullName>
    </submittedName>
</protein>
<comment type="caution">
    <text evidence="1">The sequence shown here is derived from an EMBL/GenBank/DDBJ whole genome shotgun (WGS) entry which is preliminary data.</text>
</comment>
<name>A0ABT0YEK6_9ACTN</name>
<dbReference type="RefSeq" id="WP_251803993.1">
    <property type="nucleotide sequence ID" value="NZ_JAMQOL010000074.1"/>
</dbReference>
<proteinExistence type="predicted"/>
<evidence type="ECO:0000313" key="1">
    <source>
        <dbReference type="EMBL" id="MCM4084240.1"/>
    </source>
</evidence>
<dbReference type="EMBL" id="JAMQOL010000074">
    <property type="protein sequence ID" value="MCM4084240.1"/>
    <property type="molecule type" value="Genomic_DNA"/>
</dbReference>
<dbReference type="Proteomes" id="UP001523216">
    <property type="component" value="Unassembled WGS sequence"/>
</dbReference>
<evidence type="ECO:0000313" key="2">
    <source>
        <dbReference type="Proteomes" id="UP001523216"/>
    </source>
</evidence>